<gene>
    <name evidence="2" type="ORF">J2T09_000801</name>
</gene>
<keyword evidence="1" id="KW-1133">Transmembrane helix</keyword>
<evidence type="ECO:0000313" key="2">
    <source>
        <dbReference type="EMBL" id="MDP9836059.1"/>
    </source>
</evidence>
<evidence type="ECO:0000313" key="3">
    <source>
        <dbReference type="Proteomes" id="UP001241472"/>
    </source>
</evidence>
<protein>
    <recommendedName>
        <fullName evidence="4">t-SNARE coiled-coil homology domain-containing protein</fullName>
    </recommendedName>
</protein>
<feature type="transmembrane region" description="Helical" evidence="1">
    <location>
        <begin position="66"/>
        <end position="86"/>
    </location>
</feature>
<keyword evidence="1" id="KW-0472">Membrane</keyword>
<keyword evidence="1" id="KW-0812">Transmembrane</keyword>
<evidence type="ECO:0008006" key="4">
    <source>
        <dbReference type="Google" id="ProtNLM"/>
    </source>
</evidence>
<dbReference type="Proteomes" id="UP001241472">
    <property type="component" value="Unassembled WGS sequence"/>
</dbReference>
<keyword evidence="3" id="KW-1185">Reference proteome</keyword>
<organism evidence="2 3">
    <name type="scientific">Neorhizobium huautlense</name>
    <dbReference type="NCBI Taxonomy" id="67774"/>
    <lineage>
        <taxon>Bacteria</taxon>
        <taxon>Pseudomonadati</taxon>
        <taxon>Pseudomonadota</taxon>
        <taxon>Alphaproteobacteria</taxon>
        <taxon>Hyphomicrobiales</taxon>
        <taxon>Rhizobiaceae</taxon>
        <taxon>Rhizobium/Agrobacterium group</taxon>
        <taxon>Neorhizobium</taxon>
    </lineage>
</organism>
<sequence>MNAQRPSQATKDNPTHALNEQIMQSLMEIQRELSSVTTKTDRVITDIGRLDDRLDKVRSKISRFEGVAFGAGIVIVLFASMLWWLVGDQMTQIRDQLHSFQQQTTQKAP</sequence>
<reference evidence="2 3" key="1">
    <citation type="submission" date="2023-07" db="EMBL/GenBank/DDBJ databases">
        <title>Sorghum-associated microbial communities from plants grown in Nebraska, USA.</title>
        <authorList>
            <person name="Schachtman D."/>
        </authorList>
    </citation>
    <scope>NUCLEOTIDE SEQUENCE [LARGE SCALE GENOMIC DNA]</scope>
    <source>
        <strain evidence="2 3">DS1307</strain>
    </source>
</reference>
<comment type="caution">
    <text evidence="2">The sequence shown here is derived from an EMBL/GenBank/DDBJ whole genome shotgun (WGS) entry which is preliminary data.</text>
</comment>
<name>A0ABT9PQC9_9HYPH</name>
<dbReference type="EMBL" id="JAUSRF010000002">
    <property type="protein sequence ID" value="MDP9836059.1"/>
    <property type="molecule type" value="Genomic_DNA"/>
</dbReference>
<accession>A0ABT9PQC9</accession>
<evidence type="ECO:0000256" key="1">
    <source>
        <dbReference type="SAM" id="Phobius"/>
    </source>
</evidence>
<proteinExistence type="predicted"/>
<dbReference type="RefSeq" id="WP_306831327.1">
    <property type="nucleotide sequence ID" value="NZ_JAUSRF010000002.1"/>
</dbReference>